<comment type="catalytic activity">
    <reaction evidence="6">
        <text>N-acetyl-alpha-D-glucosamine 1-phosphate + UTP + H(+) = UDP-N-acetyl-alpha-D-glucosamine + diphosphate</text>
        <dbReference type="Rhea" id="RHEA:13509"/>
        <dbReference type="ChEBI" id="CHEBI:15378"/>
        <dbReference type="ChEBI" id="CHEBI:33019"/>
        <dbReference type="ChEBI" id="CHEBI:46398"/>
        <dbReference type="ChEBI" id="CHEBI:57705"/>
        <dbReference type="ChEBI" id="CHEBI:57776"/>
        <dbReference type="EC" id="2.7.7.23"/>
    </reaction>
</comment>
<dbReference type="InterPro" id="IPR039741">
    <property type="entry name" value="UDP-sugar_pyrophosphorylase"/>
</dbReference>
<dbReference type="GO" id="GO:0003977">
    <property type="term" value="F:UDP-N-acetylglucosamine diphosphorylase activity"/>
    <property type="evidence" value="ECO:0007669"/>
    <property type="project" value="UniProtKB-EC"/>
</dbReference>
<dbReference type="EMBL" id="JARBJD010000030">
    <property type="protein sequence ID" value="KAK2959388.1"/>
    <property type="molecule type" value="Genomic_DNA"/>
</dbReference>
<evidence type="ECO:0000313" key="8">
    <source>
        <dbReference type="Proteomes" id="UP001281761"/>
    </source>
</evidence>
<proteinExistence type="inferred from homology"/>
<keyword evidence="4 7" id="KW-0808">Transferase</keyword>
<comment type="pathway">
    <text evidence="1">Nucleotide-sugar biosynthesis; UDP-N-acetyl-alpha-D-glucosamine biosynthesis; UDP-N-acetyl-alpha-D-glucosamine from N-acetyl-alpha-D-glucosamine 1-phosphate: step 1/1.</text>
</comment>
<dbReference type="SUPFAM" id="SSF53448">
    <property type="entry name" value="Nucleotide-diphospho-sugar transferases"/>
    <property type="match status" value="1"/>
</dbReference>
<comment type="similarity">
    <text evidence="2">Belongs to the UDPGP type 1 family.</text>
</comment>
<keyword evidence="5 7" id="KW-0548">Nucleotidyltransferase</keyword>
<dbReference type="PANTHER" id="PTHR11952:SF2">
    <property type="entry name" value="LD24639P"/>
    <property type="match status" value="1"/>
</dbReference>
<dbReference type="InterPro" id="IPR029044">
    <property type="entry name" value="Nucleotide-diphossugar_trans"/>
</dbReference>
<evidence type="ECO:0000313" key="7">
    <source>
        <dbReference type="EMBL" id="KAK2959388.1"/>
    </source>
</evidence>
<protein>
    <recommendedName>
        <fullName evidence="3">UDP-N-acetylglucosamine diphosphorylase</fullName>
        <ecNumber evidence="3">2.7.7.23</ecNumber>
    </recommendedName>
</protein>
<keyword evidence="8" id="KW-1185">Reference proteome</keyword>
<evidence type="ECO:0000256" key="6">
    <source>
        <dbReference type="ARBA" id="ARBA00048493"/>
    </source>
</evidence>
<organism evidence="7 8">
    <name type="scientific">Blattamonas nauphoetae</name>
    <dbReference type="NCBI Taxonomy" id="2049346"/>
    <lineage>
        <taxon>Eukaryota</taxon>
        <taxon>Metamonada</taxon>
        <taxon>Preaxostyla</taxon>
        <taxon>Oxymonadida</taxon>
        <taxon>Blattamonas</taxon>
    </lineage>
</organism>
<sequence length="442" mass="49360">MQALLESISLPTNSEPSKIVERLEFLMNEATNKPDLRISPLNSTELVVLDTSSSKDRTSWVTKGLELVSQSRVAVVLLAGGLGTRLGSSQPKGFYDINLLSHKSLFQLFSERIVSIQKNAEHVFHNRCSLPLFVMTNIHSNSEIEQFFVNNQYFGLKSSDVSFFPQPNAPLVSFEGTHHKSVDGVPLSAPNGNGGVYEALVEHGILARMEQTGVEYIHLVGIDNAMCVPADPVFVGLCANHKCDVGNKVVRKRAPEERVGVFCWKSYDGSTEKQYGITEYSEMTPAETSLRNADGSLLFSSANIVSHCLSMPFLRQCCERQAFTEYHISKKTTSFECEGVEVPGRCYKLERFIFDTFSRAQRPLNLEVSREDSFSPVKNREGSDSPQTAREMLYAMWKQWLETSGGIVDEGIIVEISPLVSTDGRELEKYKGQQFSENIILE</sequence>
<dbReference type="Gene3D" id="3.90.550.10">
    <property type="entry name" value="Spore Coat Polysaccharide Biosynthesis Protein SpsA, Chain A"/>
    <property type="match status" value="1"/>
</dbReference>
<name>A0ABQ9Y6P6_9EUKA</name>
<gene>
    <name evidence="7" type="ORF">BLNAU_5697</name>
</gene>
<reference evidence="7 8" key="1">
    <citation type="journal article" date="2022" name="bioRxiv">
        <title>Genomics of Preaxostyla Flagellates Illuminates Evolutionary Transitions and the Path Towards Mitochondrial Loss.</title>
        <authorList>
            <person name="Novak L.V.F."/>
            <person name="Treitli S.C."/>
            <person name="Pyrih J."/>
            <person name="Halakuc P."/>
            <person name="Pipaliya S.V."/>
            <person name="Vacek V."/>
            <person name="Brzon O."/>
            <person name="Soukal P."/>
            <person name="Eme L."/>
            <person name="Dacks J.B."/>
            <person name="Karnkowska A."/>
            <person name="Elias M."/>
            <person name="Hampl V."/>
        </authorList>
    </citation>
    <scope>NUCLEOTIDE SEQUENCE [LARGE SCALE GENOMIC DNA]</scope>
    <source>
        <strain evidence="7">NAU3</strain>
        <tissue evidence="7">Gut</tissue>
    </source>
</reference>
<dbReference type="Pfam" id="PF01704">
    <property type="entry name" value="UDPGP"/>
    <property type="match status" value="1"/>
</dbReference>
<accession>A0ABQ9Y6P6</accession>
<evidence type="ECO:0000256" key="4">
    <source>
        <dbReference type="ARBA" id="ARBA00022679"/>
    </source>
</evidence>
<evidence type="ECO:0000256" key="2">
    <source>
        <dbReference type="ARBA" id="ARBA00010401"/>
    </source>
</evidence>
<dbReference type="InterPro" id="IPR002618">
    <property type="entry name" value="UDPGP_fam"/>
</dbReference>
<evidence type="ECO:0000256" key="5">
    <source>
        <dbReference type="ARBA" id="ARBA00022695"/>
    </source>
</evidence>
<dbReference type="PANTHER" id="PTHR11952">
    <property type="entry name" value="UDP- GLUCOSE PYROPHOSPHORYLASE"/>
    <property type="match status" value="1"/>
</dbReference>
<dbReference type="EC" id="2.7.7.23" evidence="3"/>
<dbReference type="Proteomes" id="UP001281761">
    <property type="component" value="Unassembled WGS sequence"/>
</dbReference>
<evidence type="ECO:0000256" key="1">
    <source>
        <dbReference type="ARBA" id="ARBA00005208"/>
    </source>
</evidence>
<evidence type="ECO:0000256" key="3">
    <source>
        <dbReference type="ARBA" id="ARBA00012457"/>
    </source>
</evidence>
<comment type="caution">
    <text evidence="7">The sequence shown here is derived from an EMBL/GenBank/DDBJ whole genome shotgun (WGS) entry which is preliminary data.</text>
</comment>